<protein>
    <submittedName>
        <fullName evidence="1">Uncharacterized protein</fullName>
    </submittedName>
</protein>
<evidence type="ECO:0000313" key="2">
    <source>
        <dbReference type="Proteomes" id="UP000029917"/>
    </source>
</evidence>
<gene>
    <name evidence="1" type="ORF">IC63_14720</name>
</gene>
<name>A0A099EW57_9RHOB</name>
<dbReference type="AlphaFoldDB" id="A0A099EW57"/>
<reference evidence="1 2" key="1">
    <citation type="submission" date="2014-09" db="EMBL/GenBank/DDBJ databases">
        <authorList>
            <person name="McGinnis J.M."/>
            <person name="Wolfgang W.J."/>
        </authorList>
    </citation>
    <scope>NUCLEOTIDE SEQUENCE [LARGE SCALE GENOMIC DNA]</scope>
    <source>
        <strain evidence="1 2">HAMBI 3106</strain>
    </source>
</reference>
<dbReference type="EMBL" id="JRKS01000068">
    <property type="protein sequence ID" value="KGJ02449.1"/>
    <property type="molecule type" value="Genomic_DNA"/>
</dbReference>
<evidence type="ECO:0000313" key="1">
    <source>
        <dbReference type="EMBL" id="KGJ02449.1"/>
    </source>
</evidence>
<organism evidence="1 2">
    <name type="scientific">Paracoccus sphaerophysae</name>
    <dbReference type="NCBI Taxonomy" id="690417"/>
    <lineage>
        <taxon>Bacteria</taxon>
        <taxon>Pseudomonadati</taxon>
        <taxon>Pseudomonadota</taxon>
        <taxon>Alphaproteobacteria</taxon>
        <taxon>Rhodobacterales</taxon>
        <taxon>Paracoccaceae</taxon>
        <taxon>Paracoccus</taxon>
    </lineage>
</organism>
<proteinExistence type="predicted"/>
<sequence length="201" mass="22005">MIAAAFSVEEKTVTVFARALKEARLLTTGARGVNAPDMTPLDAARMTIALLACDGPAQAVERVKLFGQLRYSPHSTTSQAWREIVGQDEFASRFGGDTLEEVLAFIYSAYLDRGLDDASRWFDENVVSLTVQPGDVRAELVAWVHDANGKIVRERVMPFQGNRHAEGFVTIPRGLLVERSAAPATLSLVSVELWADARAED</sequence>
<reference evidence="1 2" key="2">
    <citation type="submission" date="2014-10" db="EMBL/GenBank/DDBJ databases">
        <title>Paracoccus sanguinis sp. nov., isolated from clinical specimens of New York State patients.</title>
        <authorList>
            <person name="Mingle L.A."/>
            <person name="Cole J.A."/>
            <person name="Lapierre P."/>
            <person name="Musser K.A."/>
        </authorList>
    </citation>
    <scope>NUCLEOTIDE SEQUENCE [LARGE SCALE GENOMIC DNA]</scope>
    <source>
        <strain evidence="1 2">HAMBI 3106</strain>
    </source>
</reference>
<dbReference type="STRING" id="690417.IC63_14720"/>
<accession>A0A099EW57</accession>
<dbReference type="Proteomes" id="UP000029917">
    <property type="component" value="Unassembled WGS sequence"/>
</dbReference>
<comment type="caution">
    <text evidence="1">The sequence shown here is derived from an EMBL/GenBank/DDBJ whole genome shotgun (WGS) entry which is preliminary data.</text>
</comment>
<keyword evidence="2" id="KW-1185">Reference proteome</keyword>